<feature type="transmembrane region" description="Helical" evidence="11">
    <location>
        <begin position="27"/>
        <end position="45"/>
    </location>
</feature>
<evidence type="ECO:0000256" key="8">
    <source>
        <dbReference type="ARBA" id="ARBA00022989"/>
    </source>
</evidence>
<dbReference type="PANTHER" id="PTHR33909:SF1">
    <property type="entry name" value="SEC TRANSLOCON ACCESSORY COMPLEX SUBUNIT YAJC"/>
    <property type="match status" value="1"/>
</dbReference>
<sequence length="111" mass="11925">MPKMPLLFDAFNFLAQAAPAPTGGLLGGMLPIVLLFAAMYFLMIAPQRKKQKAHDAMLKSLASGDEVVTTGGIYGQITNVKDDRFVLRIADNVKVEVGKSFISALARKAGE</sequence>
<comment type="similarity">
    <text evidence="2">Belongs to the YajC family.</text>
</comment>
<dbReference type="Proteomes" id="UP000070058">
    <property type="component" value="Unassembled WGS sequence"/>
</dbReference>
<dbReference type="EMBL" id="LSZQ01000059">
    <property type="protein sequence ID" value="KXU34664.1"/>
    <property type="molecule type" value="Genomic_DNA"/>
</dbReference>
<evidence type="ECO:0000256" key="6">
    <source>
        <dbReference type="ARBA" id="ARBA00022692"/>
    </source>
</evidence>
<organism evidence="12 13">
    <name type="scientific">Cephaloticoccus primus</name>
    <dbReference type="NCBI Taxonomy" id="1548207"/>
    <lineage>
        <taxon>Bacteria</taxon>
        <taxon>Pseudomonadati</taxon>
        <taxon>Verrucomicrobiota</taxon>
        <taxon>Opitutia</taxon>
        <taxon>Opitutales</taxon>
        <taxon>Opitutaceae</taxon>
        <taxon>Cephaloticoccus</taxon>
    </lineage>
</organism>
<evidence type="ECO:0000313" key="12">
    <source>
        <dbReference type="EMBL" id="KXU34664.1"/>
    </source>
</evidence>
<dbReference type="AlphaFoldDB" id="A0A139SJI3"/>
<evidence type="ECO:0000256" key="11">
    <source>
        <dbReference type="SAM" id="Phobius"/>
    </source>
</evidence>
<dbReference type="InterPro" id="IPR003849">
    <property type="entry name" value="Preprotein_translocase_YajC"/>
</dbReference>
<evidence type="ECO:0000256" key="2">
    <source>
        <dbReference type="ARBA" id="ARBA00006742"/>
    </source>
</evidence>
<evidence type="ECO:0000256" key="9">
    <source>
        <dbReference type="ARBA" id="ARBA00023010"/>
    </source>
</evidence>
<dbReference type="OrthoDB" id="9800132at2"/>
<gene>
    <name evidence="12" type="ORF">AXK11_08010</name>
</gene>
<dbReference type="SMART" id="SM01323">
    <property type="entry name" value="YajC"/>
    <property type="match status" value="1"/>
</dbReference>
<dbReference type="PRINTS" id="PR01853">
    <property type="entry name" value="YAJCTRNLCASE"/>
</dbReference>
<comment type="caution">
    <text evidence="12">The sequence shown here is derived from an EMBL/GenBank/DDBJ whole genome shotgun (WGS) entry which is preliminary data.</text>
</comment>
<keyword evidence="10 11" id="KW-0472">Membrane</keyword>
<accession>A0A139SJI3</accession>
<comment type="subcellular location">
    <subcellularLocation>
        <location evidence="1">Cell membrane</location>
        <topology evidence="1">Single-pass membrane protein</topology>
    </subcellularLocation>
</comment>
<evidence type="ECO:0000256" key="4">
    <source>
        <dbReference type="ARBA" id="ARBA00022448"/>
    </source>
</evidence>
<keyword evidence="4" id="KW-0813">Transport</keyword>
<keyword evidence="8 11" id="KW-1133">Transmembrane helix</keyword>
<evidence type="ECO:0000256" key="1">
    <source>
        <dbReference type="ARBA" id="ARBA00004162"/>
    </source>
</evidence>
<evidence type="ECO:0000256" key="10">
    <source>
        <dbReference type="ARBA" id="ARBA00023136"/>
    </source>
</evidence>
<proteinExistence type="inferred from homology"/>
<protein>
    <recommendedName>
        <fullName evidence="3">Sec translocon accessory complex subunit YajC</fullName>
    </recommendedName>
</protein>
<dbReference type="GO" id="GO:0015031">
    <property type="term" value="P:protein transport"/>
    <property type="evidence" value="ECO:0007669"/>
    <property type="project" value="UniProtKB-KW"/>
</dbReference>
<dbReference type="GO" id="GO:0005886">
    <property type="term" value="C:plasma membrane"/>
    <property type="evidence" value="ECO:0007669"/>
    <property type="project" value="UniProtKB-SubCell"/>
</dbReference>
<keyword evidence="5" id="KW-1003">Cell membrane</keyword>
<evidence type="ECO:0000256" key="5">
    <source>
        <dbReference type="ARBA" id="ARBA00022475"/>
    </source>
</evidence>
<name>A0A139SJI3_9BACT</name>
<reference evidence="13" key="1">
    <citation type="submission" date="2016-02" db="EMBL/GenBank/DDBJ databases">
        <authorList>
            <person name="Sanders J.G."/>
            <person name="Lin J.Y."/>
            <person name="Wertz J.T."/>
            <person name="Russell J.A."/>
            <person name="Moreau C.S."/>
            <person name="Powell S."/>
        </authorList>
    </citation>
    <scope>NUCLEOTIDE SEQUENCE [LARGE SCALE GENOMIC DNA]</scope>
    <source>
        <strain evidence="13">CAG34</strain>
    </source>
</reference>
<evidence type="ECO:0000313" key="13">
    <source>
        <dbReference type="Proteomes" id="UP000070058"/>
    </source>
</evidence>
<dbReference type="NCBIfam" id="TIGR00739">
    <property type="entry name" value="yajC"/>
    <property type="match status" value="1"/>
</dbReference>
<keyword evidence="9" id="KW-0811">Translocation</keyword>
<dbReference type="PANTHER" id="PTHR33909">
    <property type="entry name" value="SEC TRANSLOCON ACCESSORY COMPLEX SUBUNIT YAJC"/>
    <property type="match status" value="1"/>
</dbReference>
<dbReference type="Pfam" id="PF02699">
    <property type="entry name" value="YajC"/>
    <property type="match status" value="1"/>
</dbReference>
<evidence type="ECO:0000256" key="7">
    <source>
        <dbReference type="ARBA" id="ARBA00022927"/>
    </source>
</evidence>
<keyword evidence="7" id="KW-0653">Protein transport</keyword>
<evidence type="ECO:0000256" key="3">
    <source>
        <dbReference type="ARBA" id="ARBA00014962"/>
    </source>
</evidence>
<dbReference type="STRING" id="1548207.AXK11_08010"/>
<keyword evidence="6 11" id="KW-0812">Transmembrane</keyword>
<keyword evidence="13" id="KW-1185">Reference proteome</keyword>